<organism evidence="1 2">
    <name type="scientific">Echinostoma caproni</name>
    <dbReference type="NCBI Taxonomy" id="27848"/>
    <lineage>
        <taxon>Eukaryota</taxon>
        <taxon>Metazoa</taxon>
        <taxon>Spiralia</taxon>
        <taxon>Lophotrochozoa</taxon>
        <taxon>Platyhelminthes</taxon>
        <taxon>Trematoda</taxon>
        <taxon>Digenea</taxon>
        <taxon>Plagiorchiida</taxon>
        <taxon>Echinostomata</taxon>
        <taxon>Echinostomatoidea</taxon>
        <taxon>Echinostomatidae</taxon>
        <taxon>Echinostoma</taxon>
    </lineage>
</organism>
<protein>
    <submittedName>
        <fullName evidence="1">Uncharacterized protein</fullName>
    </submittedName>
</protein>
<proteinExistence type="predicted"/>
<reference evidence="1 2" key="1">
    <citation type="submission" date="2018-11" db="EMBL/GenBank/DDBJ databases">
        <authorList>
            <consortium name="Pathogen Informatics"/>
        </authorList>
    </citation>
    <scope>NUCLEOTIDE SEQUENCE [LARGE SCALE GENOMIC DNA]</scope>
    <source>
        <strain evidence="1 2">Egypt</strain>
    </source>
</reference>
<sequence length="57" mass="6473">MAWACRRLGVYTHSGQSGSGNGCWARLYPPFRLHASAFRTRLRIAPIASPTHTVYYY</sequence>
<gene>
    <name evidence="1" type="ORF">ECPE_LOCUS1239</name>
</gene>
<keyword evidence="2" id="KW-1185">Reference proteome</keyword>
<accession>A0A3P8GLE0</accession>
<name>A0A3P8GLE0_9TREM</name>
<evidence type="ECO:0000313" key="2">
    <source>
        <dbReference type="Proteomes" id="UP000272942"/>
    </source>
</evidence>
<dbReference type="EMBL" id="UZAN01006567">
    <property type="protein sequence ID" value="VDP35283.1"/>
    <property type="molecule type" value="Genomic_DNA"/>
</dbReference>
<dbReference type="AlphaFoldDB" id="A0A3P8GLE0"/>
<dbReference type="Proteomes" id="UP000272942">
    <property type="component" value="Unassembled WGS sequence"/>
</dbReference>
<evidence type="ECO:0000313" key="1">
    <source>
        <dbReference type="EMBL" id="VDP35283.1"/>
    </source>
</evidence>